<gene>
    <name evidence="6" type="ORF">Q7A36_13625</name>
</gene>
<evidence type="ECO:0000256" key="1">
    <source>
        <dbReference type="ARBA" id="ARBA00004418"/>
    </source>
</evidence>
<dbReference type="InterPro" id="IPR015168">
    <property type="entry name" value="SsuA/THI5"/>
</dbReference>
<evidence type="ECO:0000313" key="7">
    <source>
        <dbReference type="Proteomes" id="UP001243009"/>
    </source>
</evidence>
<dbReference type="RefSeq" id="WP_305104250.1">
    <property type="nucleotide sequence ID" value="NZ_JAUTWS010000011.1"/>
</dbReference>
<evidence type="ECO:0000313" key="6">
    <source>
        <dbReference type="EMBL" id="MDO9709386.1"/>
    </source>
</evidence>
<dbReference type="InterPro" id="IPR006311">
    <property type="entry name" value="TAT_signal"/>
</dbReference>
<organism evidence="6 7">
    <name type="scientific">Paracraurococcus lichenis</name>
    <dbReference type="NCBI Taxonomy" id="3064888"/>
    <lineage>
        <taxon>Bacteria</taxon>
        <taxon>Pseudomonadati</taxon>
        <taxon>Pseudomonadota</taxon>
        <taxon>Alphaproteobacteria</taxon>
        <taxon>Acetobacterales</taxon>
        <taxon>Roseomonadaceae</taxon>
        <taxon>Paracraurococcus</taxon>
    </lineage>
</organism>
<comment type="caution">
    <text evidence="6">The sequence shown here is derived from an EMBL/GenBank/DDBJ whole genome shotgun (WGS) entry which is preliminary data.</text>
</comment>
<dbReference type="Proteomes" id="UP001243009">
    <property type="component" value="Unassembled WGS sequence"/>
</dbReference>
<reference evidence="6 7" key="1">
    <citation type="submission" date="2023-08" db="EMBL/GenBank/DDBJ databases">
        <title>The draft genome sequence of Paracraurococcus sp. LOR1-02.</title>
        <authorList>
            <person name="Kingkaew E."/>
            <person name="Tanasupawat S."/>
        </authorList>
    </citation>
    <scope>NUCLEOTIDE SEQUENCE [LARGE SCALE GENOMIC DNA]</scope>
    <source>
        <strain evidence="6 7">LOR1-02</strain>
    </source>
</reference>
<dbReference type="Gene3D" id="3.40.190.10">
    <property type="entry name" value="Periplasmic binding protein-like II"/>
    <property type="match status" value="2"/>
</dbReference>
<accession>A0ABT9DZR3</accession>
<keyword evidence="3 4" id="KW-0732">Signal</keyword>
<feature type="signal peptide" evidence="4">
    <location>
        <begin position="1"/>
        <end position="24"/>
    </location>
</feature>
<dbReference type="SUPFAM" id="SSF53850">
    <property type="entry name" value="Periplasmic binding protein-like II"/>
    <property type="match status" value="1"/>
</dbReference>
<dbReference type="PANTHER" id="PTHR30024:SF47">
    <property type="entry name" value="TAURINE-BINDING PERIPLASMIC PROTEIN"/>
    <property type="match status" value="1"/>
</dbReference>
<sequence length="337" mass="35166">MTAITRRAALAAAAATLVAGRAGAQGKPAGAKVGFFTEAKPTMIAKGQGWFAEGVGAPITWTEYGSGAEINTAMIGGSCDIGLATGSVATASGIAQGLPFQVVGLVDNIGPAEEMTVRTAANIKTAADFKGKKVATPFGSTSHFRLLGFLKTNGLTLRDVTVLDMRPAAIQAAWIKGEIDAAYVWAPAKSKIIEAGGAPFRTWDTLDKAGYAIADVIIVHNDFAKTYPDSVVGFLRAYGRALKMWRDTPEEAAKIVAQQAGVTPEVALAEMKAYDFVDLAAQAGEQWLGVPGKPGKFAEVLKGTADFLVEQRSIRSAPGIEAFGKALNSTFLQKAVA</sequence>
<dbReference type="EMBL" id="JAUTWS010000011">
    <property type="protein sequence ID" value="MDO9709386.1"/>
    <property type="molecule type" value="Genomic_DNA"/>
</dbReference>
<keyword evidence="7" id="KW-1185">Reference proteome</keyword>
<feature type="chain" id="PRO_5047099751" evidence="4">
    <location>
        <begin position="25"/>
        <end position="337"/>
    </location>
</feature>
<dbReference type="SMART" id="SM00062">
    <property type="entry name" value="PBPb"/>
    <property type="match status" value="1"/>
</dbReference>
<dbReference type="InterPro" id="IPR001638">
    <property type="entry name" value="Solute-binding_3/MltF_N"/>
</dbReference>
<feature type="domain" description="Solute-binding protein family 3/N-terminal" evidence="5">
    <location>
        <begin position="32"/>
        <end position="249"/>
    </location>
</feature>
<evidence type="ECO:0000259" key="5">
    <source>
        <dbReference type="SMART" id="SM00062"/>
    </source>
</evidence>
<evidence type="ECO:0000256" key="3">
    <source>
        <dbReference type="ARBA" id="ARBA00022729"/>
    </source>
</evidence>
<proteinExistence type="inferred from homology"/>
<dbReference type="PANTHER" id="PTHR30024">
    <property type="entry name" value="ALIPHATIC SULFONATES-BINDING PROTEIN-RELATED"/>
    <property type="match status" value="1"/>
</dbReference>
<name>A0ABT9DZR3_9PROT</name>
<comment type="similarity">
    <text evidence="2">Belongs to the bacterial solute-binding protein SsuA/TauA family.</text>
</comment>
<comment type="subcellular location">
    <subcellularLocation>
        <location evidence="1">Periplasm</location>
    </subcellularLocation>
</comment>
<evidence type="ECO:0000256" key="4">
    <source>
        <dbReference type="SAM" id="SignalP"/>
    </source>
</evidence>
<dbReference type="PROSITE" id="PS51318">
    <property type="entry name" value="TAT"/>
    <property type="match status" value="1"/>
</dbReference>
<protein>
    <submittedName>
        <fullName evidence="6">ABC transporter substrate-binding protein</fullName>
    </submittedName>
</protein>
<dbReference type="Pfam" id="PF09084">
    <property type="entry name" value="NMT1"/>
    <property type="match status" value="1"/>
</dbReference>
<evidence type="ECO:0000256" key="2">
    <source>
        <dbReference type="ARBA" id="ARBA00010742"/>
    </source>
</evidence>